<sequence>MIPATADWGQPRLRRLPRRIAPVHDETLESYIGRLATRNYLSRVDLAAHLTPRRQGSRRGVIASESLAAVTGFAEPRLAYALPEIRQRVPYRYAPPMIGQVVGSYPNRRHPSCRRCAGATGPVTIWARCDYNVCVRHQLWLGDGVSQPRDQVDVADMPEIVQAQVRLRRLIRRRGYPRVRFYFSDACEIEHWGSRNPFALTPRNERMRRLHAREHAEFLPLSYGYAAQYPEVVDLVRDLLSVLASHGHVERDRGPLPLLRRDPQGKSTAPLQVQPRWTRLMDQPRATPNRARRPRRRADPAPAVPQHRRSAATVRPRSRCTSPSARSASMTTMTAIAPPPGTGPWTLELRPK</sequence>
<dbReference type="InterPro" id="IPR009492">
    <property type="entry name" value="TniQ"/>
</dbReference>
<evidence type="ECO:0000256" key="1">
    <source>
        <dbReference type="SAM" id="MobiDB-lite"/>
    </source>
</evidence>
<protein>
    <recommendedName>
        <fullName evidence="2">TniQ domain-containing protein</fullName>
    </recommendedName>
</protein>
<feature type="region of interest" description="Disordered" evidence="1">
    <location>
        <begin position="251"/>
        <end position="352"/>
    </location>
</feature>
<dbReference type="AlphaFoldDB" id="A0A317D0U9"/>
<feature type="compositionally biased region" description="Basic and acidic residues" evidence="1">
    <location>
        <begin position="251"/>
        <end position="264"/>
    </location>
</feature>
<dbReference type="Proteomes" id="UP000246050">
    <property type="component" value="Unassembled WGS sequence"/>
</dbReference>
<comment type="caution">
    <text evidence="3">The sequence shown here is derived from an EMBL/GenBank/DDBJ whole genome shotgun (WGS) entry which is preliminary data.</text>
</comment>
<feature type="domain" description="TniQ" evidence="2">
    <location>
        <begin position="17"/>
        <end position="140"/>
    </location>
</feature>
<gene>
    <name evidence="3" type="ORF">DKT69_34830</name>
</gene>
<accession>A0A317D0U9</accession>
<evidence type="ECO:0000313" key="4">
    <source>
        <dbReference type="Proteomes" id="UP000246050"/>
    </source>
</evidence>
<reference evidence="3 4" key="1">
    <citation type="submission" date="2018-05" db="EMBL/GenBank/DDBJ databases">
        <title>Micromonosporas from Atacama Desert.</title>
        <authorList>
            <person name="Carro L."/>
            <person name="Golinska P."/>
            <person name="Klenk H.-P."/>
            <person name="Goodfellow M."/>
        </authorList>
    </citation>
    <scope>NUCLEOTIDE SEQUENCE [LARGE SCALE GENOMIC DNA]</scope>
    <source>
        <strain evidence="3 4">4G51</strain>
    </source>
</reference>
<evidence type="ECO:0000259" key="2">
    <source>
        <dbReference type="Pfam" id="PF06527"/>
    </source>
</evidence>
<evidence type="ECO:0000313" key="3">
    <source>
        <dbReference type="EMBL" id="PWR07436.1"/>
    </source>
</evidence>
<dbReference type="RefSeq" id="WP_109805624.1">
    <property type="nucleotide sequence ID" value="NZ_QGKS01000479.1"/>
</dbReference>
<dbReference type="Pfam" id="PF06527">
    <property type="entry name" value="TniQ"/>
    <property type="match status" value="1"/>
</dbReference>
<dbReference type="OrthoDB" id="4508519at2"/>
<feature type="compositionally biased region" description="Polar residues" evidence="1">
    <location>
        <begin position="319"/>
        <end position="334"/>
    </location>
</feature>
<organism evidence="3 4">
    <name type="scientific">Micromonospora sicca</name>
    <dbReference type="NCBI Taxonomy" id="2202420"/>
    <lineage>
        <taxon>Bacteria</taxon>
        <taxon>Bacillati</taxon>
        <taxon>Actinomycetota</taxon>
        <taxon>Actinomycetes</taxon>
        <taxon>Micromonosporales</taxon>
        <taxon>Micromonosporaceae</taxon>
        <taxon>Micromonospora</taxon>
    </lineage>
</organism>
<proteinExistence type="predicted"/>
<name>A0A317D0U9_9ACTN</name>
<dbReference type="EMBL" id="QGKS01000479">
    <property type="protein sequence ID" value="PWR07436.1"/>
    <property type="molecule type" value="Genomic_DNA"/>
</dbReference>